<proteinExistence type="inferred from homology"/>
<dbReference type="FunFam" id="2.60.40.1180:FF:000008">
    <property type="entry name" value="Alpha-galactosidase"/>
    <property type="match status" value="1"/>
</dbReference>
<evidence type="ECO:0000256" key="10">
    <source>
        <dbReference type="ARBA" id="ARBA00023277"/>
    </source>
</evidence>
<evidence type="ECO:0000256" key="4">
    <source>
        <dbReference type="ARBA" id="ARBA00012755"/>
    </source>
</evidence>
<comment type="subcellular location">
    <subcellularLocation>
        <location evidence="2">Secreted</location>
    </subcellularLocation>
</comment>
<dbReference type="PANTHER" id="PTHR11452">
    <property type="entry name" value="ALPHA-GALACTOSIDASE/ALPHA-N-ACETYLGALACTOSAMINIDASE"/>
    <property type="match status" value="1"/>
</dbReference>
<dbReference type="SUPFAM" id="SSF51011">
    <property type="entry name" value="Glycosyl hydrolase domain"/>
    <property type="match status" value="1"/>
</dbReference>
<dbReference type="InterPro" id="IPR013785">
    <property type="entry name" value="Aldolase_TIM"/>
</dbReference>
<comment type="similarity">
    <text evidence="3 13">Belongs to the glycosyl hydrolase 27 family.</text>
</comment>
<comment type="caution">
    <text evidence="16">The sequence shown here is derived from an EMBL/GenBank/DDBJ whole genome shotgun (WGS) entry which is preliminary data.</text>
</comment>
<reference evidence="16 17" key="1">
    <citation type="submission" date="2022-09" db="EMBL/GenBank/DDBJ databases">
        <authorList>
            <person name="Palmer J.M."/>
        </authorList>
    </citation>
    <scope>NUCLEOTIDE SEQUENCE [LARGE SCALE GENOMIC DNA]</scope>
    <source>
        <strain evidence="16 17">DSM 7382</strain>
    </source>
</reference>
<dbReference type="GO" id="GO:0005576">
    <property type="term" value="C:extracellular region"/>
    <property type="evidence" value="ECO:0007669"/>
    <property type="project" value="UniProtKB-SubCell"/>
</dbReference>
<dbReference type="Proteomes" id="UP001385951">
    <property type="component" value="Unassembled WGS sequence"/>
</dbReference>
<dbReference type="SUPFAM" id="SSF51445">
    <property type="entry name" value="(Trans)glycosidases"/>
    <property type="match status" value="1"/>
</dbReference>
<evidence type="ECO:0000256" key="1">
    <source>
        <dbReference type="ARBA" id="ARBA00001255"/>
    </source>
</evidence>
<evidence type="ECO:0000259" key="15">
    <source>
        <dbReference type="Pfam" id="PF17801"/>
    </source>
</evidence>
<dbReference type="GO" id="GO:0000272">
    <property type="term" value="P:polysaccharide catabolic process"/>
    <property type="evidence" value="ECO:0007669"/>
    <property type="project" value="UniProtKB-KW"/>
</dbReference>
<dbReference type="FunFam" id="3.20.20.70:FF:000197">
    <property type="entry name" value="Alpha-galactosidase"/>
    <property type="match status" value="1"/>
</dbReference>
<dbReference type="Gene3D" id="2.60.40.1180">
    <property type="entry name" value="Golgi alpha-mannosidase II"/>
    <property type="match status" value="1"/>
</dbReference>
<dbReference type="CDD" id="cd14792">
    <property type="entry name" value="GH27"/>
    <property type="match status" value="1"/>
</dbReference>
<dbReference type="EC" id="3.2.1.22" evidence="4 13"/>
<evidence type="ECO:0000256" key="6">
    <source>
        <dbReference type="ARBA" id="ARBA00022729"/>
    </source>
</evidence>
<evidence type="ECO:0000256" key="8">
    <source>
        <dbReference type="ARBA" id="ARBA00023157"/>
    </source>
</evidence>
<evidence type="ECO:0000256" key="13">
    <source>
        <dbReference type="RuleBase" id="RU361168"/>
    </source>
</evidence>
<evidence type="ECO:0000256" key="11">
    <source>
        <dbReference type="ARBA" id="ARBA00023295"/>
    </source>
</evidence>
<evidence type="ECO:0000256" key="7">
    <source>
        <dbReference type="ARBA" id="ARBA00022801"/>
    </source>
</evidence>
<evidence type="ECO:0000256" key="2">
    <source>
        <dbReference type="ARBA" id="ARBA00004613"/>
    </source>
</evidence>
<comment type="catalytic activity">
    <reaction evidence="1 13">
        <text>Hydrolysis of terminal, non-reducing alpha-D-galactose residues in alpha-D-galactosides, including galactose oligosaccharides, galactomannans and galactolipids.</text>
        <dbReference type="EC" id="3.2.1.22"/>
    </reaction>
</comment>
<dbReference type="EMBL" id="JASBNA010000025">
    <property type="protein sequence ID" value="KAK7684409.1"/>
    <property type="molecule type" value="Genomic_DNA"/>
</dbReference>
<keyword evidence="12" id="KW-0624">Polysaccharide degradation</keyword>
<keyword evidence="17" id="KW-1185">Reference proteome</keyword>
<dbReference type="Pfam" id="PF17801">
    <property type="entry name" value="Melibiase_C"/>
    <property type="match status" value="1"/>
</dbReference>
<keyword evidence="9" id="KW-0325">Glycoprotein</keyword>
<name>A0AAW0FZ94_9APHY</name>
<dbReference type="InterPro" id="IPR041233">
    <property type="entry name" value="Melibiase_C"/>
</dbReference>
<feature type="signal peptide" evidence="14">
    <location>
        <begin position="1"/>
        <end position="25"/>
    </location>
</feature>
<keyword evidence="5" id="KW-0964">Secreted</keyword>
<dbReference type="PRINTS" id="PR00740">
    <property type="entry name" value="GLHYDRLASE27"/>
</dbReference>
<dbReference type="Gene3D" id="3.20.20.70">
    <property type="entry name" value="Aldolase class I"/>
    <property type="match status" value="1"/>
</dbReference>
<evidence type="ECO:0000256" key="5">
    <source>
        <dbReference type="ARBA" id="ARBA00022525"/>
    </source>
</evidence>
<dbReference type="InterPro" id="IPR013780">
    <property type="entry name" value="Glyco_hydro_b"/>
</dbReference>
<keyword evidence="8 13" id="KW-1015">Disulfide bond</keyword>
<keyword evidence="11 13" id="KW-0326">Glycosidase</keyword>
<dbReference type="InterPro" id="IPR002241">
    <property type="entry name" value="Glyco_hydro_27"/>
</dbReference>
<accession>A0AAW0FZ94</accession>
<keyword evidence="10" id="KW-0119">Carbohydrate metabolism</keyword>
<evidence type="ECO:0000256" key="9">
    <source>
        <dbReference type="ARBA" id="ARBA00023180"/>
    </source>
</evidence>
<feature type="chain" id="PRO_5043776920" description="Alpha-galactosidase" evidence="14">
    <location>
        <begin position="26"/>
        <end position="547"/>
    </location>
</feature>
<protein>
    <recommendedName>
        <fullName evidence="4 13">Alpha-galactosidase</fullName>
        <ecNumber evidence="4 13">3.2.1.22</ecNumber>
    </recommendedName>
    <alternativeName>
        <fullName evidence="13">Melibiase</fullName>
    </alternativeName>
</protein>
<dbReference type="AlphaFoldDB" id="A0AAW0FZ94"/>
<sequence>MHPLNFNPAFTSLLGLVYLLPYTVALDNGIGRTPSMGWNPYNVFLCDTNEAQYHTAAQNLVNNGLNSLGYQYFMLDCGWQGLQRNATGGFTWDTTRLPSGVPALASFVHGLGLKFGVYSDAGYFSCDFVGGSAHWLGSLGNETIDAATFGEWGMDYLKYDNCYAVSPTDFVNYNPPIQLQPHYEAMRDALARINRPVVYSICNWGVQDTARWAGPIGNSWRISNDIGPPNNWNNIIRIINQVVPITQFAKPGAFNDLDMLEVGNSGMTVAEQETHFAFWAAAKSPLLISTDLTNPAQATLDILKNTRLIAVNQDRLGASIAFKRRYTNDHDVWAGPLADGSTVAVIINWVNSSRSLTVDLGDIGITSGIATDLWTGSSLGTLRNTYTATVPAHGSLVLKLTNTTPFRLPSFTYYPTSSPSTSLSGGAAFRTVNSTISVAGNVGNGGSVTLTGLDGGSGGTKLVSIDYINADFTMTNTACSNCRNAIVSVNGGVGQTVQMPLSGQSWDIVYSGYLVSLSGFVSGKNNTITFSNPNAWTPDFYRVGVAN</sequence>
<feature type="domain" description="Alpha galactosidase C-terminal" evidence="15">
    <location>
        <begin position="328"/>
        <end position="400"/>
    </location>
</feature>
<evidence type="ECO:0000256" key="3">
    <source>
        <dbReference type="ARBA" id="ARBA00009743"/>
    </source>
</evidence>
<evidence type="ECO:0000256" key="14">
    <source>
        <dbReference type="SAM" id="SignalP"/>
    </source>
</evidence>
<evidence type="ECO:0000313" key="17">
    <source>
        <dbReference type="Proteomes" id="UP001385951"/>
    </source>
</evidence>
<evidence type="ECO:0000313" key="16">
    <source>
        <dbReference type="EMBL" id="KAK7684409.1"/>
    </source>
</evidence>
<dbReference type="Gene3D" id="2.60.120.260">
    <property type="entry name" value="Galactose-binding domain-like"/>
    <property type="match status" value="1"/>
</dbReference>
<dbReference type="Pfam" id="PF16499">
    <property type="entry name" value="Melibiase_2"/>
    <property type="match status" value="1"/>
</dbReference>
<keyword evidence="6 14" id="KW-0732">Signal</keyword>
<evidence type="ECO:0000256" key="12">
    <source>
        <dbReference type="ARBA" id="ARBA00023326"/>
    </source>
</evidence>
<dbReference type="GO" id="GO:0004557">
    <property type="term" value="F:alpha-galactosidase activity"/>
    <property type="evidence" value="ECO:0007669"/>
    <property type="project" value="UniProtKB-EC"/>
</dbReference>
<keyword evidence="7 13" id="KW-0378">Hydrolase</keyword>
<dbReference type="InterPro" id="IPR017853">
    <property type="entry name" value="GH"/>
</dbReference>
<organism evidence="16 17">
    <name type="scientific">Cerrena zonata</name>
    <dbReference type="NCBI Taxonomy" id="2478898"/>
    <lineage>
        <taxon>Eukaryota</taxon>
        <taxon>Fungi</taxon>
        <taxon>Dikarya</taxon>
        <taxon>Basidiomycota</taxon>
        <taxon>Agaricomycotina</taxon>
        <taxon>Agaricomycetes</taxon>
        <taxon>Polyporales</taxon>
        <taxon>Cerrenaceae</taxon>
        <taxon>Cerrena</taxon>
    </lineage>
</organism>
<dbReference type="CDD" id="cd04081">
    <property type="entry name" value="CBM35_galactosidase-like"/>
    <property type="match status" value="1"/>
</dbReference>
<dbReference type="PANTHER" id="PTHR11452:SF75">
    <property type="entry name" value="ALPHA-GALACTOSIDASE MEL1"/>
    <property type="match status" value="1"/>
</dbReference>
<gene>
    <name evidence="16" type="ORF">QCA50_012356</name>
</gene>